<dbReference type="InterPro" id="IPR050924">
    <property type="entry name" value="Peroxiredoxin_BCP/PrxQ"/>
</dbReference>
<evidence type="ECO:0000256" key="1">
    <source>
        <dbReference type="ARBA" id="ARBA00003330"/>
    </source>
</evidence>
<dbReference type="GO" id="GO:0005737">
    <property type="term" value="C:cytoplasm"/>
    <property type="evidence" value="ECO:0007669"/>
    <property type="project" value="TreeGrafter"/>
</dbReference>
<evidence type="ECO:0000313" key="13">
    <source>
        <dbReference type="EMBL" id="ABJ85900.1"/>
    </source>
</evidence>
<name>Q01WR5_SOLUE</name>
<dbReference type="eggNOG" id="COG1225">
    <property type="taxonomic scope" value="Bacteria"/>
</dbReference>
<evidence type="ECO:0000256" key="3">
    <source>
        <dbReference type="ARBA" id="ARBA00022559"/>
    </source>
</evidence>
<evidence type="ECO:0000256" key="8">
    <source>
        <dbReference type="ARBA" id="ARBA00032824"/>
    </source>
</evidence>
<dbReference type="EC" id="1.11.1.24" evidence="2"/>
<comment type="similarity">
    <text evidence="9">Belongs to the peroxiredoxin family. BCP/PrxQ subfamily.</text>
</comment>
<dbReference type="AlphaFoldDB" id="Q01WR5"/>
<dbReference type="PANTHER" id="PTHR42801">
    <property type="entry name" value="THIOREDOXIN-DEPENDENT PEROXIDE REDUCTASE"/>
    <property type="match status" value="1"/>
</dbReference>
<dbReference type="OrthoDB" id="9812811at2"/>
<comment type="function">
    <text evidence="1">Thiol-specific peroxidase that catalyzes the reduction of hydrogen peroxide and organic hydroperoxides to water and alcohols, respectively. Plays a role in cell protection against oxidative stress by detoxifying peroxides and as sensor of hydrogen peroxide-mediated signaling events.</text>
</comment>
<dbReference type="KEGG" id="sus:Acid_4941"/>
<evidence type="ECO:0000259" key="12">
    <source>
        <dbReference type="PROSITE" id="PS51352"/>
    </source>
</evidence>
<keyword evidence="3" id="KW-0575">Peroxidase</keyword>
<dbReference type="PANTHER" id="PTHR42801:SF4">
    <property type="entry name" value="AHPC_TSA FAMILY PROTEIN"/>
    <property type="match status" value="1"/>
</dbReference>
<reference evidence="13" key="1">
    <citation type="submission" date="2006-10" db="EMBL/GenBank/DDBJ databases">
        <title>Complete sequence of Solibacter usitatus Ellin6076.</title>
        <authorList>
            <consortium name="US DOE Joint Genome Institute"/>
            <person name="Copeland A."/>
            <person name="Lucas S."/>
            <person name="Lapidus A."/>
            <person name="Barry K."/>
            <person name="Detter J.C."/>
            <person name="Glavina del Rio T."/>
            <person name="Hammon N."/>
            <person name="Israni S."/>
            <person name="Dalin E."/>
            <person name="Tice H."/>
            <person name="Pitluck S."/>
            <person name="Thompson L.S."/>
            <person name="Brettin T."/>
            <person name="Bruce D."/>
            <person name="Han C."/>
            <person name="Tapia R."/>
            <person name="Gilna P."/>
            <person name="Schmutz J."/>
            <person name="Larimer F."/>
            <person name="Land M."/>
            <person name="Hauser L."/>
            <person name="Kyrpides N."/>
            <person name="Mikhailova N."/>
            <person name="Janssen P.H."/>
            <person name="Kuske C.R."/>
            <person name="Richardson P."/>
        </authorList>
    </citation>
    <scope>NUCLEOTIDE SEQUENCE</scope>
    <source>
        <strain evidence="13">Ellin6076</strain>
    </source>
</reference>
<dbReference type="CDD" id="cd03017">
    <property type="entry name" value="PRX_BCP"/>
    <property type="match status" value="1"/>
</dbReference>
<keyword evidence="4" id="KW-0049">Antioxidant</keyword>
<evidence type="ECO:0000256" key="4">
    <source>
        <dbReference type="ARBA" id="ARBA00022862"/>
    </source>
</evidence>
<comment type="catalytic activity">
    <reaction evidence="11">
        <text>a hydroperoxide + [thioredoxin]-dithiol = an alcohol + [thioredoxin]-disulfide + H2O</text>
        <dbReference type="Rhea" id="RHEA:62620"/>
        <dbReference type="Rhea" id="RHEA-COMP:10698"/>
        <dbReference type="Rhea" id="RHEA-COMP:10700"/>
        <dbReference type="ChEBI" id="CHEBI:15377"/>
        <dbReference type="ChEBI" id="CHEBI:29950"/>
        <dbReference type="ChEBI" id="CHEBI:30879"/>
        <dbReference type="ChEBI" id="CHEBI:35924"/>
        <dbReference type="ChEBI" id="CHEBI:50058"/>
        <dbReference type="EC" id="1.11.1.24"/>
    </reaction>
</comment>
<dbReference type="Pfam" id="PF00578">
    <property type="entry name" value="AhpC-TSA"/>
    <property type="match status" value="1"/>
</dbReference>
<organism evidence="13">
    <name type="scientific">Solibacter usitatus (strain Ellin6076)</name>
    <dbReference type="NCBI Taxonomy" id="234267"/>
    <lineage>
        <taxon>Bacteria</taxon>
        <taxon>Pseudomonadati</taxon>
        <taxon>Acidobacteriota</taxon>
        <taxon>Terriglobia</taxon>
        <taxon>Bryobacterales</taxon>
        <taxon>Solibacteraceae</taxon>
        <taxon>Candidatus Solibacter</taxon>
    </lineage>
</organism>
<evidence type="ECO:0000256" key="5">
    <source>
        <dbReference type="ARBA" id="ARBA00023002"/>
    </source>
</evidence>
<sequence length="151" mass="16497">MLSWLFSDPLPVGTAAPDFTALDDGGRTVTLSKLRGRNVVLVFYPADDTPGCTKQLCQFRDDWSQATARNVAVYGVNPQSAGHHQKFRKKFSFPFPLLVDANQKIAQLYHAHGLIVKRTVYLIGPDGTVLFSQRGMPSPAEVLASAHIGVS</sequence>
<dbReference type="InterPro" id="IPR013766">
    <property type="entry name" value="Thioredoxin_domain"/>
</dbReference>
<protein>
    <recommendedName>
        <fullName evidence="2">thioredoxin-dependent peroxiredoxin</fullName>
        <ecNumber evidence="2">1.11.1.24</ecNumber>
    </recommendedName>
    <alternativeName>
        <fullName evidence="8">Thioredoxin peroxidase</fullName>
    </alternativeName>
    <alternativeName>
        <fullName evidence="10">Thioredoxin-dependent peroxiredoxin Bcp</fullName>
    </alternativeName>
</protein>
<proteinExistence type="inferred from homology"/>
<keyword evidence="5" id="KW-0560">Oxidoreductase</keyword>
<gene>
    <name evidence="13" type="ordered locus">Acid_4941</name>
</gene>
<evidence type="ECO:0000256" key="10">
    <source>
        <dbReference type="ARBA" id="ARBA00042639"/>
    </source>
</evidence>
<evidence type="ECO:0000256" key="7">
    <source>
        <dbReference type="ARBA" id="ARBA00023284"/>
    </source>
</evidence>
<accession>Q01WR5</accession>
<dbReference type="GO" id="GO:0034599">
    <property type="term" value="P:cellular response to oxidative stress"/>
    <property type="evidence" value="ECO:0007669"/>
    <property type="project" value="TreeGrafter"/>
</dbReference>
<dbReference type="PROSITE" id="PS51352">
    <property type="entry name" value="THIOREDOXIN_2"/>
    <property type="match status" value="1"/>
</dbReference>
<dbReference type="InParanoid" id="Q01WR5"/>
<dbReference type="EMBL" id="CP000473">
    <property type="protein sequence ID" value="ABJ85900.1"/>
    <property type="molecule type" value="Genomic_DNA"/>
</dbReference>
<dbReference type="GO" id="GO:0045454">
    <property type="term" value="P:cell redox homeostasis"/>
    <property type="evidence" value="ECO:0007669"/>
    <property type="project" value="TreeGrafter"/>
</dbReference>
<feature type="domain" description="Thioredoxin" evidence="12">
    <location>
        <begin position="10"/>
        <end position="151"/>
    </location>
</feature>
<dbReference type="SUPFAM" id="SSF52833">
    <property type="entry name" value="Thioredoxin-like"/>
    <property type="match status" value="1"/>
</dbReference>
<evidence type="ECO:0000256" key="9">
    <source>
        <dbReference type="ARBA" id="ARBA00038489"/>
    </source>
</evidence>
<evidence type="ECO:0000256" key="6">
    <source>
        <dbReference type="ARBA" id="ARBA00023157"/>
    </source>
</evidence>
<dbReference type="InterPro" id="IPR036249">
    <property type="entry name" value="Thioredoxin-like_sf"/>
</dbReference>
<keyword evidence="6" id="KW-1015">Disulfide bond</keyword>
<evidence type="ECO:0000256" key="2">
    <source>
        <dbReference type="ARBA" id="ARBA00013017"/>
    </source>
</evidence>
<dbReference type="HOGENOM" id="CLU_042529_14_2_0"/>
<dbReference type="Gene3D" id="3.40.30.10">
    <property type="entry name" value="Glutaredoxin"/>
    <property type="match status" value="1"/>
</dbReference>
<keyword evidence="7" id="KW-0676">Redox-active center</keyword>
<dbReference type="STRING" id="234267.Acid_4941"/>
<dbReference type="InterPro" id="IPR000866">
    <property type="entry name" value="AhpC/TSA"/>
</dbReference>
<dbReference type="GO" id="GO:0008379">
    <property type="term" value="F:thioredoxin peroxidase activity"/>
    <property type="evidence" value="ECO:0007669"/>
    <property type="project" value="TreeGrafter"/>
</dbReference>
<evidence type="ECO:0000256" key="11">
    <source>
        <dbReference type="ARBA" id="ARBA00049091"/>
    </source>
</evidence>